<dbReference type="eggNOG" id="ENOG5031APF">
    <property type="taxonomic scope" value="Bacteria"/>
</dbReference>
<dbReference type="AlphaFoldDB" id="Q89TP4"/>
<organism evidence="1 2">
    <name type="scientific">Bradyrhizobium diazoefficiens (strain JCM 10833 / BCRC 13528 / IAM 13628 / NBRC 14792 / USDA 110)</name>
    <dbReference type="NCBI Taxonomy" id="224911"/>
    <lineage>
        <taxon>Bacteria</taxon>
        <taxon>Pseudomonadati</taxon>
        <taxon>Pseudomonadota</taxon>
        <taxon>Alphaproteobacteria</taxon>
        <taxon>Hyphomicrobiales</taxon>
        <taxon>Nitrobacteraceae</taxon>
        <taxon>Bradyrhizobium</taxon>
    </lineage>
</organism>
<dbReference type="InParanoid" id="Q89TP4"/>
<dbReference type="HOGENOM" id="CLU_1718796_0_0_5"/>
<keyword evidence="2" id="KW-1185">Reference proteome</keyword>
<evidence type="ECO:0000313" key="1">
    <source>
        <dbReference type="EMBL" id="BAC47101.1"/>
    </source>
</evidence>
<name>Q89TP4_BRADU</name>
<sequence length="152" mass="16934">MFLNLATLESEMPSVASSLRAMKIHIEARSTSKYAATGGAPAALRKYECASRLRPLDPRVEKQRQLCRRQSYGLRNKTEVLRLLDALRERIAEFGLSLNEEKTRILNLDGTRPSASRAGATPPEDVRLPRVHAHLRGAPNEIRTSQCGFHGS</sequence>
<evidence type="ECO:0000313" key="2">
    <source>
        <dbReference type="Proteomes" id="UP000002526"/>
    </source>
</evidence>
<accession>Q89TP4</accession>
<dbReference type="EMBL" id="BA000040">
    <property type="protein sequence ID" value="BAC47101.1"/>
    <property type="molecule type" value="Genomic_DNA"/>
</dbReference>
<protein>
    <submittedName>
        <fullName evidence="1">Bll1836 protein</fullName>
    </submittedName>
</protein>
<gene>
    <name evidence="1" type="ordered locus">bll1836</name>
</gene>
<dbReference type="OrthoDB" id="9965657at2"/>
<dbReference type="KEGG" id="bja:bll1836"/>
<dbReference type="EnsemblBacteria" id="BAC47101">
    <property type="protein sequence ID" value="BAC47101"/>
    <property type="gene ID" value="BAC47101"/>
</dbReference>
<reference evidence="2" key="1">
    <citation type="journal article" date="2002" name="DNA Res.">
        <title>Complete genomic sequence of nitrogen-fixing symbiotic bacterium Bradyrhizobium japonicum USDA110.</title>
        <authorList>
            <person name="Kaneko T."/>
            <person name="Nakamura Y."/>
            <person name="Sato S."/>
            <person name="Minamisawa K."/>
            <person name="Uchiumi T."/>
            <person name="Sasamoto S."/>
            <person name="Watanabe A."/>
            <person name="Idesawa K."/>
            <person name="Iriguchi M."/>
            <person name="Kawashima K."/>
            <person name="Kohara M."/>
            <person name="Matsumoto M."/>
            <person name="Shimpo S."/>
            <person name="Tsuruoka H."/>
            <person name="Wada T."/>
            <person name="Yamada M."/>
            <person name="Tabata S."/>
        </authorList>
    </citation>
    <scope>NUCLEOTIDE SEQUENCE [LARGE SCALE GENOMIC DNA]</scope>
    <source>
        <strain evidence="2">JCM 10833 / BCRC 13528 / IAM 13628 / NBRC 14792 / USDA 110</strain>
    </source>
</reference>
<dbReference type="Proteomes" id="UP000002526">
    <property type="component" value="Chromosome"/>
</dbReference>
<proteinExistence type="predicted"/>